<feature type="transmembrane region" description="Helical" evidence="11">
    <location>
        <begin position="311"/>
        <end position="333"/>
    </location>
</feature>
<evidence type="ECO:0000256" key="6">
    <source>
        <dbReference type="ARBA" id="ARBA00022692"/>
    </source>
</evidence>
<dbReference type="EMBL" id="UFAJ01000264">
    <property type="protein sequence ID" value="SSD60073.1"/>
    <property type="molecule type" value="Genomic_DNA"/>
</dbReference>
<evidence type="ECO:0000313" key="12">
    <source>
        <dbReference type="EMBL" id="SSD60073.1"/>
    </source>
</evidence>
<dbReference type="PANTHER" id="PTHR31030">
    <property type="entry name" value="PLASMA MEMBRANE FUSION PROTEIN PRM1"/>
    <property type="match status" value="1"/>
</dbReference>
<comment type="function">
    <text evidence="1 11">Involved in cell fusion during mating by stabilizing the plasma membrane fusion event.</text>
</comment>
<evidence type="ECO:0000256" key="4">
    <source>
        <dbReference type="ARBA" id="ARBA00017621"/>
    </source>
</evidence>
<dbReference type="InterPro" id="IPR026777">
    <property type="entry name" value="PRM1"/>
</dbReference>
<dbReference type="AlphaFoldDB" id="A0A376B5X2"/>
<evidence type="ECO:0000256" key="9">
    <source>
        <dbReference type="ARBA" id="ARBA00023136"/>
    </source>
</evidence>
<dbReference type="VEuPathDB" id="FungiDB:SCODWIG_01834"/>
<protein>
    <recommendedName>
        <fullName evidence="4 11">Plasma membrane fusion protein PRM1</fullName>
    </recommendedName>
</protein>
<organism evidence="12 13">
    <name type="scientific">Saccharomycodes ludwigii</name>
    <dbReference type="NCBI Taxonomy" id="36035"/>
    <lineage>
        <taxon>Eukaryota</taxon>
        <taxon>Fungi</taxon>
        <taxon>Dikarya</taxon>
        <taxon>Ascomycota</taxon>
        <taxon>Saccharomycotina</taxon>
        <taxon>Saccharomycetes</taxon>
        <taxon>Saccharomycodales</taxon>
        <taxon>Saccharomycodaceae</taxon>
        <taxon>Saccharomycodes</taxon>
    </lineage>
</organism>
<dbReference type="Proteomes" id="UP000262825">
    <property type="component" value="Unassembled WGS sequence"/>
</dbReference>
<comment type="subcellular location">
    <subcellularLocation>
        <location evidence="2 11">Cell membrane</location>
        <topology evidence="2 11">Multi-pass membrane protein</topology>
    </subcellularLocation>
</comment>
<sequence length="696" mass="78513">MYLSQAHVKPYLTLKDRFSQVWLNKYTITIILLLIKIVLFTFSIKQSLTTIKENIDGSICQYYNLMVYDSPHYISKAANYLIYESLIETVKASLTALSLLIYVFEKLSIFVFDLWFGTYACLFVSAVDGSINVATNVTEKLVNLTNTTVHSIANELDDGLQDISDVINNIIKVANKIEDFFTSDSSNSNNASDSINDVNLTITKLSDFYISSDINEKLQNLSDNTPTFTELKNKTNYWISEPFEYVRNKITTINLTESLGSNNSVLSLDKMYTIPLYNNGSSVNTDNDYCTQNIVPEFNKIFDEFTKIIKIINIIIIILLVICAVAALIPEMWKEVIFWKKLKKLNTRVDHNIEIKGRIFDDKMGLNSGTNNNVNGDNVSATAYMSSSSTITNPFKDESYPSTAGSSESDNIETYTNVFNIWQYRLSKVLLSNKKTSKISNIKVKWLVQYIFSTRALIILGISLLGLACCIIQYIILHVIDKHLQNSGSSDHGNTTTTILQNKIGTAVQKSLIIWSNNTNSYIETVEQQFNKQLFGYVEETTSSLNSTINKVITEMDSIIAKAFNNTMLYNPMKTIVGCVIENKLYAIEDGITWVHDKCQINIPTIDPNNIIKQINNNDSTSSSALSDAVAKFKVELQKLVANYKSSVNVELAISLILFGIWLLQIPIGLMIFNMKTKDLSPSLLKKLNWRKHGNS</sequence>
<gene>
    <name evidence="12" type="ORF">SCODWIG_01834</name>
</gene>
<evidence type="ECO:0000256" key="8">
    <source>
        <dbReference type="ARBA" id="ARBA00022989"/>
    </source>
</evidence>
<evidence type="ECO:0000256" key="1">
    <source>
        <dbReference type="ARBA" id="ARBA00002512"/>
    </source>
</evidence>
<feature type="transmembrane region" description="Helical" evidence="11">
    <location>
        <begin position="652"/>
        <end position="673"/>
    </location>
</feature>
<comment type="similarity">
    <text evidence="3 11">Belongs to the PRM1 family.</text>
</comment>
<keyword evidence="13" id="KW-1185">Reference proteome</keyword>
<keyword evidence="5 11" id="KW-1003">Cell membrane</keyword>
<proteinExistence type="inferred from homology"/>
<feature type="transmembrane region" description="Helical" evidence="11">
    <location>
        <begin position="456"/>
        <end position="477"/>
    </location>
</feature>
<dbReference type="GO" id="GO:0005886">
    <property type="term" value="C:plasma membrane"/>
    <property type="evidence" value="ECO:0007669"/>
    <property type="project" value="UniProtKB-SubCell"/>
</dbReference>
<keyword evidence="6 11" id="KW-0812">Transmembrane</keyword>
<evidence type="ECO:0000256" key="11">
    <source>
        <dbReference type="RuleBase" id="RU366035"/>
    </source>
</evidence>
<dbReference type="PANTHER" id="PTHR31030:SF1">
    <property type="entry name" value="PLASMA MEMBRANE FUSION PROTEIN PRM1"/>
    <property type="match status" value="1"/>
</dbReference>
<evidence type="ECO:0000256" key="10">
    <source>
        <dbReference type="ARBA" id="ARBA00023180"/>
    </source>
</evidence>
<evidence type="ECO:0000256" key="7">
    <source>
        <dbReference type="ARBA" id="ARBA00022971"/>
    </source>
</evidence>
<evidence type="ECO:0000256" key="2">
    <source>
        <dbReference type="ARBA" id="ARBA00004651"/>
    </source>
</evidence>
<name>A0A376B5X2_9ASCO</name>
<reference evidence="13" key="1">
    <citation type="submission" date="2018-06" db="EMBL/GenBank/DDBJ databases">
        <authorList>
            <person name="Guldener U."/>
        </authorList>
    </citation>
    <scope>NUCLEOTIDE SEQUENCE [LARGE SCALE GENOMIC DNA]</scope>
    <source>
        <strain evidence="13">UTAD17</strain>
    </source>
</reference>
<evidence type="ECO:0000313" key="13">
    <source>
        <dbReference type="Proteomes" id="UP000262825"/>
    </source>
</evidence>
<dbReference type="GO" id="GO:0043332">
    <property type="term" value="C:mating projection tip"/>
    <property type="evidence" value="ECO:0007669"/>
    <property type="project" value="UniProtKB-UniRule"/>
</dbReference>
<evidence type="ECO:0000256" key="3">
    <source>
        <dbReference type="ARBA" id="ARBA00010780"/>
    </source>
</evidence>
<feature type="transmembrane region" description="Helical" evidence="11">
    <location>
        <begin position="21"/>
        <end position="44"/>
    </location>
</feature>
<comment type="caution">
    <text evidence="11">Lacks conserved residue(s) required for the propagation of feature annotation.</text>
</comment>
<keyword evidence="7 11" id="KW-0184">Conjugation</keyword>
<keyword evidence="9 11" id="KW-0472">Membrane</keyword>
<keyword evidence="10" id="KW-0325">Glycoprotein</keyword>
<accession>A0A376B5X2</accession>
<keyword evidence="8 11" id="KW-1133">Transmembrane helix</keyword>
<evidence type="ECO:0000256" key="5">
    <source>
        <dbReference type="ARBA" id="ARBA00022475"/>
    </source>
</evidence>
<dbReference type="GO" id="GO:0032220">
    <property type="term" value="P:plasma membrane fusion involved in cytogamy"/>
    <property type="evidence" value="ECO:0007669"/>
    <property type="project" value="TreeGrafter"/>
</dbReference>